<comment type="caution">
    <text evidence="1">The sequence shown here is derived from an EMBL/GenBank/DDBJ whole genome shotgun (WGS) entry which is preliminary data.</text>
</comment>
<organism evidence="1 2">
    <name type="scientific">Blautia luti DSM 14534 = JCM 17040</name>
    <dbReference type="NCBI Taxonomy" id="649762"/>
    <lineage>
        <taxon>Bacteria</taxon>
        <taxon>Bacillati</taxon>
        <taxon>Bacillota</taxon>
        <taxon>Clostridia</taxon>
        <taxon>Lachnospirales</taxon>
        <taxon>Lachnospiraceae</taxon>
        <taxon>Blautia</taxon>
    </lineage>
</organism>
<dbReference type="EMBL" id="WMBC01000008">
    <property type="protein sequence ID" value="MTD61726.1"/>
    <property type="molecule type" value="Genomic_DNA"/>
</dbReference>
<sequence>MQKSYETFIEELKSGIHEATGIVRENMHFEKEGGKYAPVGDRLLVKFAEHEDAWEVCGLYTRELYRNYETGTSMGEILDEIVGDISRIRESEIYEKTREITDYEKIKNRLFIRLLNKDKYEEELKDAVYRSLGDIALVLYMKVSEYNGCVTSTKIRQKILIKWGKNGDEVFKEALLNTYFMSPPRIYRWEQMIFNPDYEGENFMDLTGIAKLQKDAMGNCLSTSRKTNGAVAVFLPGVAERLAYLLDSDFYMVFTSIHEVMIHNDHCVDPDDLENVLEDTIKEATPKEDYLTSRIYQYCRETHKFICVTPEKETDDITDSVI</sequence>
<proteinExistence type="predicted"/>
<evidence type="ECO:0000313" key="2">
    <source>
        <dbReference type="Proteomes" id="UP000437824"/>
    </source>
</evidence>
<dbReference type="Pfam" id="PF18941">
    <property type="entry name" value="DUF5688"/>
    <property type="match status" value="1"/>
</dbReference>
<name>A0A844GI42_9FIRM</name>
<dbReference type="RefSeq" id="WP_154780521.1">
    <property type="nucleotide sequence ID" value="NZ_WMBC01000008.1"/>
</dbReference>
<gene>
    <name evidence="1" type="ORF">GKZ57_10770</name>
</gene>
<accession>A0A844GI42</accession>
<evidence type="ECO:0000313" key="1">
    <source>
        <dbReference type="EMBL" id="MTD61726.1"/>
    </source>
</evidence>
<reference evidence="1 2" key="1">
    <citation type="submission" date="2019-11" db="EMBL/GenBank/DDBJ databases">
        <title>Draft genome sequence of Blautia luti DSM 14534T, isolated from human stool.</title>
        <authorList>
            <person name="Ortiz R."/>
            <person name="Melis-Arcos F."/>
            <person name="Covarrubias P."/>
            <person name="Cardenas J.P."/>
            <person name="Perez-Donoso J."/>
            <person name="Almonacid D."/>
        </authorList>
    </citation>
    <scope>NUCLEOTIDE SEQUENCE [LARGE SCALE GENOMIC DNA]</scope>
    <source>
        <strain evidence="1 2">DSM 14534</strain>
    </source>
</reference>
<dbReference type="AlphaFoldDB" id="A0A844GI42"/>
<dbReference type="Proteomes" id="UP000437824">
    <property type="component" value="Unassembled WGS sequence"/>
</dbReference>
<protein>
    <submittedName>
        <fullName evidence="1">Uncharacterized protein</fullName>
    </submittedName>
</protein>
<dbReference type="InterPro" id="IPR043743">
    <property type="entry name" value="DUF5688"/>
</dbReference>